<dbReference type="OrthoDB" id="4290974at2"/>
<reference evidence="1 2" key="1">
    <citation type="submission" date="2016-10" db="EMBL/GenBank/DDBJ databases">
        <authorList>
            <person name="de Groot N.N."/>
        </authorList>
    </citation>
    <scope>NUCLEOTIDE SEQUENCE [LARGE SCALE GENOMIC DNA]</scope>
    <source>
        <strain evidence="1 2">MON 2.2</strain>
    </source>
</reference>
<dbReference type="STRING" id="675864.SAMN04489747_0911"/>
<name>A0A1G6UL83_9ACTN</name>
<dbReference type="RefSeq" id="WP_090591057.1">
    <property type="nucleotide sequence ID" value="NZ_LT629688.1"/>
</dbReference>
<dbReference type="InterPro" id="IPR046193">
    <property type="entry name" value="DUF6221"/>
</dbReference>
<accession>A0A1G6UL83</accession>
<proteinExistence type="predicted"/>
<keyword evidence="2" id="KW-1185">Reference proteome</keyword>
<sequence>MAEQSTATLAAFVLARIADDEERALFVQREVAAGRGPETHQAWRLGWHDEYDLLCIEPERALAECEAKRAIVHQQEAWDQDPTLLWVVHNLALPYASHPEYREEWDWRPPGPHRSRG</sequence>
<dbReference type="Pfam" id="PF19730">
    <property type="entry name" value="DUF6221"/>
    <property type="match status" value="1"/>
</dbReference>
<protein>
    <submittedName>
        <fullName evidence="1">Uncharacterized protein</fullName>
    </submittedName>
</protein>
<dbReference type="Proteomes" id="UP000198546">
    <property type="component" value="Chromosome i"/>
</dbReference>
<evidence type="ECO:0000313" key="1">
    <source>
        <dbReference type="EMBL" id="SDD42014.1"/>
    </source>
</evidence>
<evidence type="ECO:0000313" key="2">
    <source>
        <dbReference type="Proteomes" id="UP000198546"/>
    </source>
</evidence>
<dbReference type="EMBL" id="LT629688">
    <property type="protein sequence ID" value="SDD42014.1"/>
    <property type="molecule type" value="Genomic_DNA"/>
</dbReference>
<gene>
    <name evidence="1" type="ORF">SAMN04489747_0911</name>
</gene>
<dbReference type="AlphaFoldDB" id="A0A1G6UL83"/>
<organism evidence="1 2">
    <name type="scientific">Auraticoccus monumenti</name>
    <dbReference type="NCBI Taxonomy" id="675864"/>
    <lineage>
        <taxon>Bacteria</taxon>
        <taxon>Bacillati</taxon>
        <taxon>Actinomycetota</taxon>
        <taxon>Actinomycetes</taxon>
        <taxon>Propionibacteriales</taxon>
        <taxon>Propionibacteriaceae</taxon>
        <taxon>Auraticoccus</taxon>
    </lineage>
</organism>